<keyword evidence="2" id="KW-0238">DNA-binding</keyword>
<organism evidence="6 7">
    <name type="scientific">Amycolatopsis mediterranei (strain U-32)</name>
    <dbReference type="NCBI Taxonomy" id="749927"/>
    <lineage>
        <taxon>Bacteria</taxon>
        <taxon>Bacillati</taxon>
        <taxon>Actinomycetota</taxon>
        <taxon>Actinomycetes</taxon>
        <taxon>Pseudonocardiales</taxon>
        <taxon>Pseudonocardiaceae</taxon>
        <taxon>Amycolatopsis</taxon>
    </lineage>
</organism>
<keyword evidence="3" id="KW-0804">Transcription</keyword>
<proteinExistence type="predicted"/>
<dbReference type="SMART" id="SM00422">
    <property type="entry name" value="HTH_MERR"/>
    <property type="match status" value="1"/>
</dbReference>
<dbReference type="PROSITE" id="PS50937">
    <property type="entry name" value="HTH_MERR_2"/>
    <property type="match status" value="1"/>
</dbReference>
<dbReference type="InterPro" id="IPR000551">
    <property type="entry name" value="MerR-type_HTH_dom"/>
</dbReference>
<dbReference type="InterPro" id="IPR047057">
    <property type="entry name" value="MerR_fam"/>
</dbReference>
<dbReference type="GO" id="GO:0003677">
    <property type="term" value="F:DNA binding"/>
    <property type="evidence" value="ECO:0007669"/>
    <property type="project" value="UniProtKB-KW"/>
</dbReference>
<evidence type="ECO:0000313" key="6">
    <source>
        <dbReference type="EMBL" id="ADJ45397.1"/>
    </source>
</evidence>
<dbReference type="RefSeq" id="WP_013225469.1">
    <property type="nucleotide sequence ID" value="NC_014318.1"/>
</dbReference>
<dbReference type="HOGENOM" id="CLU_986641_0_0_11"/>
<name>A0A0H3D559_AMYMU</name>
<dbReference type="Gene3D" id="1.10.1660.10">
    <property type="match status" value="1"/>
</dbReference>
<dbReference type="Proteomes" id="UP000000328">
    <property type="component" value="Chromosome"/>
</dbReference>
<evidence type="ECO:0000256" key="4">
    <source>
        <dbReference type="SAM" id="MobiDB-lite"/>
    </source>
</evidence>
<evidence type="ECO:0000256" key="3">
    <source>
        <dbReference type="ARBA" id="ARBA00023163"/>
    </source>
</evidence>
<dbReference type="PRINTS" id="PR00040">
    <property type="entry name" value="HTHMERR"/>
</dbReference>
<dbReference type="AlphaFoldDB" id="A0A0H3D559"/>
<dbReference type="GO" id="GO:0003700">
    <property type="term" value="F:DNA-binding transcription factor activity"/>
    <property type="evidence" value="ECO:0007669"/>
    <property type="project" value="InterPro"/>
</dbReference>
<evidence type="ECO:0000256" key="1">
    <source>
        <dbReference type="ARBA" id="ARBA00023015"/>
    </source>
</evidence>
<dbReference type="PATRIC" id="fig|749927.5.peg.3733"/>
<accession>A0A0H3D559</accession>
<dbReference type="InterPro" id="IPR009061">
    <property type="entry name" value="DNA-bd_dom_put_sf"/>
</dbReference>
<dbReference type="Pfam" id="PF13411">
    <property type="entry name" value="MerR_1"/>
    <property type="match status" value="1"/>
</dbReference>
<reference evidence="6 7" key="1">
    <citation type="journal article" date="2010" name="Cell Res.">
        <title>Complete genome sequence of the rifamycin SV-producing Amycolatopsis mediterranei U32 revealed its genetic characteristics in phylogeny and metabolism.</title>
        <authorList>
            <person name="Zhao W."/>
            <person name="Zhong Y."/>
            <person name="Yuan H."/>
            <person name="Wang J."/>
            <person name="Zheng H."/>
            <person name="Wang Y."/>
            <person name="Cen X."/>
            <person name="Xu F."/>
            <person name="Bai J."/>
            <person name="Han X."/>
            <person name="Lu G."/>
            <person name="Zhu Y."/>
            <person name="Shao Z."/>
            <person name="Yan H."/>
            <person name="Li C."/>
            <person name="Peng N."/>
            <person name="Zhang Z."/>
            <person name="Zhang Y."/>
            <person name="Lin W."/>
            <person name="Fan Y."/>
            <person name="Qin Z."/>
            <person name="Hu Y."/>
            <person name="Zhu B."/>
            <person name="Wang S."/>
            <person name="Ding X."/>
            <person name="Zhao G.P."/>
        </authorList>
    </citation>
    <scope>NUCLEOTIDE SEQUENCE [LARGE SCALE GENOMIC DNA]</scope>
    <source>
        <strain evidence="7">U-32</strain>
    </source>
</reference>
<dbReference type="PANTHER" id="PTHR30204:SF94">
    <property type="entry name" value="HEAVY METAL-DEPENDENT TRANSCRIPTIONAL REGULATOR HI_0293-RELATED"/>
    <property type="match status" value="1"/>
</dbReference>
<feature type="domain" description="HTH merR-type" evidence="5">
    <location>
        <begin position="3"/>
        <end position="71"/>
    </location>
</feature>
<evidence type="ECO:0000259" key="5">
    <source>
        <dbReference type="PROSITE" id="PS50937"/>
    </source>
</evidence>
<dbReference type="KEGG" id="amd:AMED_3614"/>
<evidence type="ECO:0000256" key="2">
    <source>
        <dbReference type="ARBA" id="ARBA00023125"/>
    </source>
</evidence>
<evidence type="ECO:0000313" key="7">
    <source>
        <dbReference type="Proteomes" id="UP000000328"/>
    </source>
</evidence>
<gene>
    <name evidence="6" type="ordered locus">AMED_3614</name>
</gene>
<dbReference type="OrthoDB" id="9802039at2"/>
<feature type="region of interest" description="Disordered" evidence="4">
    <location>
        <begin position="140"/>
        <end position="160"/>
    </location>
</feature>
<dbReference type="GeneID" id="92871364"/>
<dbReference type="SUPFAM" id="SSF46955">
    <property type="entry name" value="Putative DNA-binding domain"/>
    <property type="match status" value="1"/>
</dbReference>
<dbReference type="PANTHER" id="PTHR30204">
    <property type="entry name" value="REDOX-CYCLING DRUG-SENSING TRANSCRIPTIONAL ACTIVATOR SOXR"/>
    <property type="match status" value="1"/>
</dbReference>
<dbReference type="EMBL" id="CP002000">
    <property type="protein sequence ID" value="ADJ45397.1"/>
    <property type="molecule type" value="Genomic_DNA"/>
</dbReference>
<protein>
    <submittedName>
        <fullName evidence="6">MerR family transcriptional regulator</fullName>
    </submittedName>
</protein>
<dbReference type="eggNOG" id="COG0789">
    <property type="taxonomic scope" value="Bacteria"/>
</dbReference>
<keyword evidence="1" id="KW-0805">Transcription regulation</keyword>
<sequence length="253" mass="26898">MTSLRISELATRTGVPTTTLRFYETAGLLPAERTASGYRVYGEDAVERLSFISSAKVLGLPLEEIRDLLGVWEQGVCAAVRERMLPLVADRIADAGRRRAELAAFSARPAGVHKRLSEPAPTGSCGPDCGCTTAAEPGPVPVTLSRTRPDDAPARQPPVACTLDGAQLGARTEDWRRITRQAGDRRATADGVRLTFPATPELAAEVAAPAAAEQDCCAFFDFTLHLTPTVLELTVRAPDTAEALLADLFGADA</sequence>